<dbReference type="InterPro" id="IPR001870">
    <property type="entry name" value="B30.2/SPRY"/>
</dbReference>
<dbReference type="InterPro" id="IPR003877">
    <property type="entry name" value="SPRY_dom"/>
</dbReference>
<gene>
    <name evidence="6" type="ORF">TM35_000222840</name>
</gene>
<dbReference type="CDD" id="cd11709">
    <property type="entry name" value="SPRY"/>
    <property type="match status" value="1"/>
</dbReference>
<dbReference type="PROSITE" id="PS50188">
    <property type="entry name" value="B302_SPRY"/>
    <property type="match status" value="3"/>
</dbReference>
<dbReference type="Pfam" id="PF00632">
    <property type="entry name" value="HECT"/>
    <property type="match status" value="1"/>
</dbReference>
<dbReference type="PROSITE" id="PS50237">
    <property type="entry name" value="HECT"/>
    <property type="match status" value="1"/>
</dbReference>
<dbReference type="SUPFAM" id="SSF56204">
    <property type="entry name" value="Hect, E3 ligase catalytic domain"/>
    <property type="match status" value="1"/>
</dbReference>
<evidence type="ECO:0000256" key="1">
    <source>
        <dbReference type="ARBA" id="ARBA00022786"/>
    </source>
</evidence>
<dbReference type="Pfam" id="PF00622">
    <property type="entry name" value="SPRY"/>
    <property type="match status" value="3"/>
</dbReference>
<organism evidence="6 7">
    <name type="scientific">Trypanosoma theileri</name>
    <dbReference type="NCBI Taxonomy" id="67003"/>
    <lineage>
        <taxon>Eukaryota</taxon>
        <taxon>Discoba</taxon>
        <taxon>Euglenozoa</taxon>
        <taxon>Kinetoplastea</taxon>
        <taxon>Metakinetoplastina</taxon>
        <taxon>Trypanosomatida</taxon>
        <taxon>Trypanosomatidae</taxon>
        <taxon>Trypanosoma</taxon>
    </lineage>
</organism>
<protein>
    <recommendedName>
        <fullName evidence="8">Ubiquitin-protein ligase</fullName>
    </recommendedName>
</protein>
<evidence type="ECO:0000313" key="7">
    <source>
        <dbReference type="Proteomes" id="UP000192257"/>
    </source>
</evidence>
<dbReference type="PANTHER" id="PTHR46654">
    <property type="entry name" value="E3 UBIQUITIN-PROTEIN LIGASE HECTD3"/>
    <property type="match status" value="1"/>
</dbReference>
<evidence type="ECO:0008006" key="8">
    <source>
        <dbReference type="Google" id="ProtNLM"/>
    </source>
</evidence>
<dbReference type="InterPro" id="IPR013320">
    <property type="entry name" value="ConA-like_dom_sf"/>
</dbReference>
<name>A0A1X0NS03_9TRYP</name>
<comment type="caution">
    <text evidence="6">The sequence shown here is derived from an EMBL/GenBank/DDBJ whole genome shotgun (WGS) entry which is preliminary data.</text>
</comment>
<feature type="domain" description="HECT" evidence="5">
    <location>
        <begin position="3813"/>
        <end position="4136"/>
    </location>
</feature>
<dbReference type="Proteomes" id="UP000192257">
    <property type="component" value="Unassembled WGS sequence"/>
</dbReference>
<dbReference type="Gene3D" id="3.90.1750.10">
    <property type="entry name" value="Hect, E3 ligase catalytic domains"/>
    <property type="match status" value="1"/>
</dbReference>
<dbReference type="GO" id="GO:0004842">
    <property type="term" value="F:ubiquitin-protein transferase activity"/>
    <property type="evidence" value="ECO:0007669"/>
    <property type="project" value="InterPro"/>
</dbReference>
<dbReference type="STRING" id="67003.A0A1X0NS03"/>
<feature type="domain" description="B30.2/SPRY" evidence="4">
    <location>
        <begin position="2284"/>
        <end position="2492"/>
    </location>
</feature>
<feature type="domain" description="B30.2/SPRY" evidence="4">
    <location>
        <begin position="1896"/>
        <end position="2106"/>
    </location>
</feature>
<dbReference type="GeneID" id="39987111"/>
<dbReference type="GO" id="GO:0005737">
    <property type="term" value="C:cytoplasm"/>
    <property type="evidence" value="ECO:0007669"/>
    <property type="project" value="TreeGrafter"/>
</dbReference>
<dbReference type="CDD" id="cd02249">
    <property type="entry name" value="ZZ"/>
    <property type="match status" value="1"/>
</dbReference>
<dbReference type="OrthoDB" id="8068875at2759"/>
<dbReference type="Gene3D" id="3.30.2410.10">
    <property type="entry name" value="Hect, E3 ligase catalytic domain"/>
    <property type="match status" value="1"/>
</dbReference>
<feature type="region of interest" description="Disordered" evidence="3">
    <location>
        <begin position="1320"/>
        <end position="1351"/>
    </location>
</feature>
<dbReference type="InterPro" id="IPR000569">
    <property type="entry name" value="HECT_dom"/>
</dbReference>
<dbReference type="InterPro" id="IPR035983">
    <property type="entry name" value="Hect_E3_ubiquitin_ligase"/>
</dbReference>
<dbReference type="SMART" id="SM00119">
    <property type="entry name" value="HECTc"/>
    <property type="match status" value="1"/>
</dbReference>
<dbReference type="InterPro" id="IPR044736">
    <property type="entry name" value="Gid1/RanBPM/SPLA_SPRY"/>
</dbReference>
<dbReference type="Gene3D" id="3.30.2160.10">
    <property type="entry name" value="Hect, E3 ligase catalytic domain"/>
    <property type="match status" value="1"/>
</dbReference>
<evidence type="ECO:0000256" key="3">
    <source>
        <dbReference type="SAM" id="MobiDB-lite"/>
    </source>
</evidence>
<keyword evidence="1 2" id="KW-0833">Ubl conjugation pathway</keyword>
<dbReference type="Gene3D" id="2.60.120.920">
    <property type="match status" value="4"/>
</dbReference>
<dbReference type="SUPFAM" id="SSF57850">
    <property type="entry name" value="RING/U-box"/>
    <property type="match status" value="1"/>
</dbReference>
<evidence type="ECO:0000259" key="4">
    <source>
        <dbReference type="PROSITE" id="PS50188"/>
    </source>
</evidence>
<dbReference type="VEuPathDB" id="TriTrypDB:TM35_000222840"/>
<dbReference type="SMART" id="SM00449">
    <property type="entry name" value="SPRY"/>
    <property type="match status" value="3"/>
</dbReference>
<feature type="compositionally biased region" description="Polar residues" evidence="3">
    <location>
        <begin position="1337"/>
        <end position="1350"/>
    </location>
</feature>
<sequence>MQVASERESLNVPLRSATATTTVSLLSSEAHVNNNDALLLQSTTYEPKYIQPAPLLKGSMYIQNPSELSRKNDDVEINKLTLPQLYSNVYLDYMHKKQRRLELELPVLPGLPDFDGDTPTDPESVMQYVKGLSAVYMSEPSDPSPFQLYESLISDFMENTPLTTTPFGLENKENSLNGDYSPSLNSIDANMQGVASIPRFQSFTPATEVVALTLSMWLSNIKQLKDVAVAMEKIQQFPTATRALTSSVVKCALETCRDLVKGDECSQGRKSEVCSLVGLVVLPRSEIHEILEYVGVLEEYSSSSTSSIVPCVLPQHEELLRSFTLISPRQCVMSSPVDAHHGDMTRLPLMLSEGTSVSCFCVSPCGRYLAVATVSGMLMFEASSGKLLNQSSDADLARSLWIIQFSSDSSSLILTTKSGLRHVVLSTTLEYLSEQHTDYPAIPTRITGEVIDFLYSPRLPSGRKSSLFLASSGKMILEKLGSAAEKSVESFVVCTHIHDDFVGNIAVLETLEDSFTIRLEGGIITLSQGAYSCFGMLSNNTPWHFVYCKWSRGTWTLGVDNDLVELRGARTTQSKTAKFTGSTLLDGTGHVASLVAWCGDAHDGRSIRRFSVERVLEASTKPFFYLPLDEGEGLWVKELATMRALTIPEQHFVWDDTTCCPFTSTEVIDHSVRLPQQILLSAEILISDYQVLITFPSTHKGGDGIVAVVQQGGKSINRVYRCPGSYSQTLYSLSRDESLLYAFQQRFSTFSVTEISTAAKREQRLKESGILLKDTVEGTPEWISNEILKRIYVDGLDLLRIPPEMSPLSIENLLHLSTILRTVRQNTSPLKLVAVMSLAMVHFERLASEDSNSLSNVAASLNHSCKQIIEWFPESFVRDVAESLVRAGASQSLTLHDKVNILMDADNPKTTDILDSCMSKESLYSILSFIINDNPSKVLSIASGLLKRCKQEEEGISSGRVIVHLMLWFSLFSVQFLYKRGDNAIISSLLDLYLQHAKQLLLKRSWDDSMQQTVVHTGLLPLLIAIAELCPDTVTPNIEATLLSLLDTTPKESIGNPFSVVFETKQACDVVPGSDDGPFKLLLDYKRATSVAITKEVSSSEVTVITSDSSSIKPTKLILNNEVPFVKVNGSTLILFGTGENSFTIVCSYDLSVGTPWSSILRDGVCNLLLSVANHLTEKPKPCDVFLAPLLRHGLDTRTLASHGLDVPGRVNESRFAVDILNDVGDGKRFVDDVWKNMRGSVTPSMRPSFRALLSLLIHSGLTPQQAEDELKLRWFSGEWGSRLQGVGKDSARQLLVDLAKWIASSVFYQRDNTPLYARRASTGRRSTVESPMAASRSVSDPRLSTNSRRSTVRGVMQNQDTLDQVRALFTKGITPGMLESILVERTSAALSTIRGLQLLSSLLTRLQKNEAKTLQEILHVLWLFCGEGSGKHMIESLVGSGVDLEMRVRVSFHTVLEECESLLMSKCGKEVSPQAILTYPAHNGSSTIMLLAIMCHPWDAVDCDIFKSTRSEDDMASILAYLEDQTNIPAYNLPLTSPWRLRRDQSSSTSMSNERNAWNELIGVAEHTSINCILPSSFSVTIPNLQLSELDEGIAFEKTISGPLILRADEAWPMPPLMTCFSGVPRVFYYEVTLTSPCYRFAICLAQCRNASDRGIDVVYFYENSGTTHDVLCPPFDEGDTVGCGVVATTRRLFFTLNGVFISFMGTIHEKTESLFPTIRINNKDRASFTVNFGKNAFFYDFRRLHPALCITNGPTWYAVTSTAEITLHYITARACSMQESCKSSAKLFLIKCCEVVCRNVNKVTSSIMNVGVGKTDTPESRIQQAVVLSVAESSILNFIATLRHIMRIANCYPLPEVIGEMVFDAVTVLMMLPVHSIQMSTISFLPELLPHIQRVRDSSASANLVKTLFEHAKVPMDTRARIPFLPCWRQCDPRCMSITHMHVASMQPEAQRSIVLGNVLPRTGKVSFVVRVFRKGMSKGHSLKGGYYIGISVINLAPLSPASNSQSWKAVKPPIVWALHDVSPQLPHATNPTVKPNNFHRTFGSGDAVRVSIDCDKQTVSFYRDEEFLKTLFTDIPLNVDLVPFVQLYNDDASVSISTGEMTAPISSATLLGAASVDVLRCMLTLEPFERLVADGLCEELDSSAFPNVTLTLFKSIPDPRILQLCCRTSEKILVAVRRLTQWRVKFSVGNMGYYEQINNLRTASFLTMDGSFDVSDSTASLVGVERCIESLVKALCRLVIPLITTQALCLIEIQQRNLIIEEEKDQWDYLFHGARVNQYLNIQRLSQSVPLLESPRIPHDYTFSAALSHPGFHFSPRFCGRLATVPSGVENTTTPFIAIAEPAVPLTGHFSLRCQLMRGHTGQILGGGYYFGLCTTSFDWKRRDLNVGNPEVWAIHDMDDAPWRLRHLYPGTRFQIAADPGCIIVSGDVVRIEVDRDKGTMHAYRTGINQEEVLLGLIFDNVPKGVELFPFVHLYNTDAVAVLLPSDSERPAIRTTVPQPHFALCVSNEKRNCDGCVAPHPDVRLTSQIWYKCNECVDYSLCKWCFALCLHSHHSFTEMGGNPLVHDSAPPTKVVVGMNVMIPGTTGLYLKSWGCRVLEKHMNCIVESKENNALVLWGVVYKKTATFTVTIDTLNGEPLYLDTPMFIGIGEAEEIVSLSADVLRNRCISGSSNIVSLCSDSSMCRKLNYPSRSPCGFERGSTISIEVNVALGVATIRRDWLKLGTQSFPVSPASKPANLVGFVLFGRKNVTVSIFPEENQTFSAVVEDVRNGLLRVEHEGQVRYLRPEHCRVPLAPCQDVPKVNALGYIFWKKELAQCKVVGVEKDEVTLYFAGENLIQRIPYSRFLTDAWGSIAEERLLHREVGEVGATITDGFIISRLLLILSCLCESESLSPLVLSHCPALLSVLSRLAAVEISNDAPTEFIQEVRTAVAITCNCLRVMARNKHLPGYIPSSVMETHRYKPIPNMLMCAVEGPCKGKIYNVIEVDTNNSFKGVEIHSTTSSNTKELLNAADCIPVKQCDGKPWWTLDNGLPCSLLEHTLRVTQSGEGSLNVTMEGEWQGEITIPRRGSGSILLQLKKDCSGLANVVFSSQTTECVVFGEYMRYCRTVRLCLYRATGSTKSHGFHFDGKQKDSSFESAVSKLETILSENGENSLIIVMDGVMDGEGQRVFGEWKPKNDRAGTFAVNSFRRVSLIPPTTKFAHIEPLPDCKDPTIPLPPQRDMVSTMHRLVVLLARHLYLFILNRGGAVDQKAIRGIIHFHSHPLTDQLISNYIDMEQLLRTVYDTLHLILDPNTKPWDSTTLSLLITKCLLLRPEVATYFPTLLWDSFHAVVAASHQCGMEYRHHLLKNVIIFIEKHHEGFNRIYTQLLSVLLTWVDRSVSNFLNSSEIRKDVAAGVELVMSLGVPFMGNAIHHIPLAPLQCLIDMADSLREGVALPIVVDLSEDPTTTANVPPVETLCVFGEFVDGVLKVGKIMSSCAAASRGKFYYEVTLPDRLSAPFVVGWGTEEHTEVPSQHVGSDACSFAFTGNELSSKSTKEEYKPGQEVSPGSVIGCLLNMNEKLVAWSVNGVYGPFIPIPIDYGDHGLYAFTSTGSCNGMRVSLDASQFEYVPDGYSDLSGRHTRVQIPLVNDMTKRSKLPIRPISFFEQLASYISDVEEASSSKQNGNNSSFSAPSSSGVEVPEMAFLLRYPSVAQLNYDERRDYTKVIRVAESCMATARRFIDLDSEIVDGRLSTAFLLMKHIVRRSFGKNLLVSIPLVEKNNNPPSITVRITELYSTLPRTPEVALQHSILSQIYKQIGSFTNKQLRQSPLFKVHLYISGTGHAPQDLGGPYRQLWTFLSEEIMTHPDKCYPHTDYHRNPLCRYLNNSQRVALVPDSSANSAYDLVLLNFLGKIMGHVAAAKTPLALDFSPFVWKYLVEDILTVKDYYKYVDSVVEKSMDDADFLTSGMAEEIIPNLTEKLSTLPHNETSEEVMVRNYRQLAEDCLVHSMDLQLNAIREGMWCVLPKRVVRCLSWRELERMVCGDSNLTPEIMRQCIEVQLQGPREQAFWRIIDELSLEQRSSFLCFACGQKRLPLIRKVKVTENAESTDHLPRAQSCSSLVTVPPYDTYELFKEKLLIAISHEMEMELA</sequence>
<accession>A0A1X0NS03</accession>
<feature type="domain" description="B30.2/SPRY" evidence="4">
    <location>
        <begin position="3414"/>
        <end position="3614"/>
    </location>
</feature>
<feature type="active site" description="Glycyl thioester intermediate" evidence="2">
    <location>
        <position position="4104"/>
    </location>
</feature>
<dbReference type="RefSeq" id="XP_028881551.1">
    <property type="nucleotide sequence ID" value="XM_029027331.1"/>
</dbReference>
<dbReference type="PANTHER" id="PTHR46654:SF1">
    <property type="entry name" value="E3 UBIQUITIN-PROTEIN LIGASE HECTD3"/>
    <property type="match status" value="1"/>
</dbReference>
<evidence type="ECO:0000259" key="5">
    <source>
        <dbReference type="PROSITE" id="PS50237"/>
    </source>
</evidence>
<dbReference type="CDD" id="cd12885">
    <property type="entry name" value="SPRY_RanBP_like"/>
    <property type="match status" value="1"/>
</dbReference>
<dbReference type="InterPro" id="IPR042469">
    <property type="entry name" value="HECTD3"/>
</dbReference>
<reference evidence="6 7" key="1">
    <citation type="submission" date="2017-03" db="EMBL/GenBank/DDBJ databases">
        <title>An alternative strategy for trypanosome survival in the mammalian bloodstream revealed through genome and transcriptome analysis of the ubiquitous bovine parasite Trypanosoma (Megatrypanum) theileri.</title>
        <authorList>
            <person name="Kelly S."/>
            <person name="Ivens A."/>
            <person name="Mott A."/>
            <person name="O'Neill E."/>
            <person name="Emms D."/>
            <person name="Macleod O."/>
            <person name="Voorheis P."/>
            <person name="Matthews J."/>
            <person name="Matthews K."/>
            <person name="Carrington M."/>
        </authorList>
    </citation>
    <scope>NUCLEOTIDE SEQUENCE [LARGE SCALE GENOMIC DNA]</scope>
    <source>
        <strain evidence="6">Edinburgh</strain>
    </source>
</reference>
<evidence type="ECO:0000313" key="6">
    <source>
        <dbReference type="EMBL" id="ORC87485.1"/>
    </source>
</evidence>
<dbReference type="SUPFAM" id="SSF49899">
    <property type="entry name" value="Concanavalin A-like lectins/glucanases"/>
    <property type="match status" value="4"/>
</dbReference>
<dbReference type="InterPro" id="IPR043136">
    <property type="entry name" value="B30.2/SPRY_sf"/>
</dbReference>
<keyword evidence="7" id="KW-1185">Reference proteome</keyword>
<dbReference type="EMBL" id="NBCO01000022">
    <property type="protein sequence ID" value="ORC87485.1"/>
    <property type="molecule type" value="Genomic_DNA"/>
</dbReference>
<evidence type="ECO:0000256" key="2">
    <source>
        <dbReference type="PROSITE-ProRule" id="PRU00104"/>
    </source>
</evidence>
<proteinExistence type="predicted"/>